<dbReference type="EMBL" id="GBRH01242531">
    <property type="protein sequence ID" value="JAD55364.1"/>
    <property type="molecule type" value="Transcribed_RNA"/>
</dbReference>
<keyword evidence="1" id="KW-1133">Transmembrane helix</keyword>
<reference evidence="2" key="1">
    <citation type="submission" date="2014-09" db="EMBL/GenBank/DDBJ databases">
        <authorList>
            <person name="Magalhaes I.L.F."/>
            <person name="Oliveira U."/>
            <person name="Santos F.R."/>
            <person name="Vidigal T.H.D.A."/>
            <person name="Brescovit A.D."/>
            <person name="Santos A.J."/>
        </authorList>
    </citation>
    <scope>NUCLEOTIDE SEQUENCE</scope>
    <source>
        <tissue evidence="2">Shoot tissue taken approximately 20 cm above the soil surface</tissue>
    </source>
</reference>
<keyword evidence="1" id="KW-0472">Membrane</keyword>
<feature type="transmembrane region" description="Helical" evidence="1">
    <location>
        <begin position="12"/>
        <end position="30"/>
    </location>
</feature>
<accession>A0A0A9AUD7</accession>
<evidence type="ECO:0000313" key="2">
    <source>
        <dbReference type="EMBL" id="JAD55364.1"/>
    </source>
</evidence>
<proteinExistence type="predicted"/>
<organism evidence="2">
    <name type="scientific">Arundo donax</name>
    <name type="common">Giant reed</name>
    <name type="synonym">Donax arundinaceus</name>
    <dbReference type="NCBI Taxonomy" id="35708"/>
    <lineage>
        <taxon>Eukaryota</taxon>
        <taxon>Viridiplantae</taxon>
        <taxon>Streptophyta</taxon>
        <taxon>Embryophyta</taxon>
        <taxon>Tracheophyta</taxon>
        <taxon>Spermatophyta</taxon>
        <taxon>Magnoliopsida</taxon>
        <taxon>Liliopsida</taxon>
        <taxon>Poales</taxon>
        <taxon>Poaceae</taxon>
        <taxon>PACMAD clade</taxon>
        <taxon>Arundinoideae</taxon>
        <taxon>Arundineae</taxon>
        <taxon>Arundo</taxon>
    </lineage>
</organism>
<keyword evidence="1" id="KW-0812">Transmembrane</keyword>
<protein>
    <submittedName>
        <fullName evidence="2">Uncharacterized protein</fullName>
    </submittedName>
</protein>
<sequence length="33" mass="3840">MRCARSCDPLQFCMPILVALHVCVFFLRELNRG</sequence>
<reference evidence="2" key="2">
    <citation type="journal article" date="2015" name="Data Brief">
        <title>Shoot transcriptome of the giant reed, Arundo donax.</title>
        <authorList>
            <person name="Barrero R.A."/>
            <person name="Guerrero F.D."/>
            <person name="Moolhuijzen P."/>
            <person name="Goolsby J.A."/>
            <person name="Tidwell J."/>
            <person name="Bellgard S.E."/>
            <person name="Bellgard M.I."/>
        </authorList>
    </citation>
    <scope>NUCLEOTIDE SEQUENCE</scope>
    <source>
        <tissue evidence="2">Shoot tissue taken approximately 20 cm above the soil surface</tissue>
    </source>
</reference>
<name>A0A0A9AUD7_ARUDO</name>
<evidence type="ECO:0000256" key="1">
    <source>
        <dbReference type="SAM" id="Phobius"/>
    </source>
</evidence>
<dbReference type="AlphaFoldDB" id="A0A0A9AUD7"/>